<dbReference type="EMBL" id="KQ243795">
    <property type="protein sequence ID" value="KNC75183.1"/>
    <property type="molecule type" value="Genomic_DNA"/>
</dbReference>
<sequence length="108" mass="11929">MMLDRTNQKKPFPSMIHSVGDILVVSQSEESSSRMPNSLDGGGLNSCVVTGESAFINRAGSVDLKVFQSKLMLKSPRPQQNFQIVRVLAWCISVAWAVGAHYHFVHLI</sequence>
<proteinExistence type="predicted"/>
<gene>
    <name evidence="2" type="ORF">SARC_12284</name>
</gene>
<reference evidence="2 3" key="1">
    <citation type="submission" date="2011-02" db="EMBL/GenBank/DDBJ databases">
        <title>The Genome Sequence of Sphaeroforma arctica JP610.</title>
        <authorList>
            <consortium name="The Broad Institute Genome Sequencing Platform"/>
            <person name="Russ C."/>
            <person name="Cuomo C."/>
            <person name="Young S.K."/>
            <person name="Zeng Q."/>
            <person name="Gargeya S."/>
            <person name="Alvarado L."/>
            <person name="Berlin A."/>
            <person name="Chapman S.B."/>
            <person name="Chen Z."/>
            <person name="Freedman E."/>
            <person name="Gellesch M."/>
            <person name="Goldberg J."/>
            <person name="Griggs A."/>
            <person name="Gujja S."/>
            <person name="Heilman E."/>
            <person name="Heiman D."/>
            <person name="Howarth C."/>
            <person name="Mehta T."/>
            <person name="Neiman D."/>
            <person name="Pearson M."/>
            <person name="Roberts A."/>
            <person name="Saif S."/>
            <person name="Shea T."/>
            <person name="Shenoy N."/>
            <person name="Sisk P."/>
            <person name="Stolte C."/>
            <person name="Sykes S."/>
            <person name="White J."/>
            <person name="Yandava C."/>
            <person name="Burger G."/>
            <person name="Gray M.W."/>
            <person name="Holland P.W.H."/>
            <person name="King N."/>
            <person name="Lang F.B.F."/>
            <person name="Roger A.J."/>
            <person name="Ruiz-Trillo I."/>
            <person name="Haas B."/>
            <person name="Nusbaum C."/>
            <person name="Birren B."/>
        </authorList>
    </citation>
    <scope>NUCLEOTIDE SEQUENCE [LARGE SCALE GENOMIC DNA]</scope>
    <source>
        <strain evidence="2 3">JP610</strain>
    </source>
</reference>
<dbReference type="AlphaFoldDB" id="A0A0L0FGL7"/>
<keyword evidence="3" id="KW-1185">Reference proteome</keyword>
<keyword evidence="1" id="KW-0472">Membrane</keyword>
<evidence type="ECO:0000256" key="1">
    <source>
        <dbReference type="SAM" id="Phobius"/>
    </source>
</evidence>
<evidence type="ECO:0000313" key="2">
    <source>
        <dbReference type="EMBL" id="KNC75183.1"/>
    </source>
</evidence>
<keyword evidence="1" id="KW-0812">Transmembrane</keyword>
<name>A0A0L0FGL7_9EUKA</name>
<keyword evidence="1" id="KW-1133">Transmembrane helix</keyword>
<feature type="transmembrane region" description="Helical" evidence="1">
    <location>
        <begin position="84"/>
        <end position="104"/>
    </location>
</feature>
<organism evidence="2 3">
    <name type="scientific">Sphaeroforma arctica JP610</name>
    <dbReference type="NCBI Taxonomy" id="667725"/>
    <lineage>
        <taxon>Eukaryota</taxon>
        <taxon>Ichthyosporea</taxon>
        <taxon>Ichthyophonida</taxon>
        <taxon>Sphaeroforma</taxon>
    </lineage>
</organism>
<evidence type="ECO:0000313" key="3">
    <source>
        <dbReference type="Proteomes" id="UP000054560"/>
    </source>
</evidence>
<dbReference type="RefSeq" id="XP_014149085.1">
    <property type="nucleotide sequence ID" value="XM_014293610.1"/>
</dbReference>
<dbReference type="GeneID" id="25912788"/>
<feature type="non-terminal residue" evidence="2">
    <location>
        <position position="108"/>
    </location>
</feature>
<dbReference type="Proteomes" id="UP000054560">
    <property type="component" value="Unassembled WGS sequence"/>
</dbReference>
<accession>A0A0L0FGL7</accession>
<protein>
    <submittedName>
        <fullName evidence="2">Uncharacterized protein</fullName>
    </submittedName>
</protein>